<dbReference type="InterPro" id="IPR055481">
    <property type="entry name" value="DUF7053"/>
</dbReference>
<dbReference type="SUPFAM" id="SSF55961">
    <property type="entry name" value="Bet v1-like"/>
    <property type="match status" value="1"/>
</dbReference>
<dbReference type="OrthoDB" id="3229171at2759"/>
<keyword evidence="3" id="KW-1185">Reference proteome</keyword>
<dbReference type="Pfam" id="PF23155">
    <property type="entry name" value="DUF7053"/>
    <property type="match status" value="1"/>
</dbReference>
<reference evidence="2 3" key="1">
    <citation type="journal article" date="2017" name="Mol. Ecol.">
        <title>Comparative and population genomic landscape of Phellinus noxius: A hypervariable fungus causing root rot in trees.</title>
        <authorList>
            <person name="Chung C.L."/>
            <person name="Lee T.J."/>
            <person name="Akiba M."/>
            <person name="Lee H.H."/>
            <person name="Kuo T.H."/>
            <person name="Liu D."/>
            <person name="Ke H.M."/>
            <person name="Yokoi T."/>
            <person name="Roa M.B."/>
            <person name="Lu M.J."/>
            <person name="Chang Y.Y."/>
            <person name="Ann P.J."/>
            <person name="Tsai J.N."/>
            <person name="Chen C.Y."/>
            <person name="Tzean S.S."/>
            <person name="Ota Y."/>
            <person name="Hattori T."/>
            <person name="Sahashi N."/>
            <person name="Liou R.F."/>
            <person name="Kikuchi T."/>
            <person name="Tsai I.J."/>
        </authorList>
    </citation>
    <scope>NUCLEOTIDE SEQUENCE [LARGE SCALE GENOMIC DNA]</scope>
    <source>
        <strain evidence="2 3">FFPRI411160</strain>
    </source>
</reference>
<feature type="domain" description="DUF7053" evidence="1">
    <location>
        <begin position="23"/>
        <end position="150"/>
    </location>
</feature>
<dbReference type="STRING" id="2282107.A0A286URS1"/>
<comment type="caution">
    <text evidence="2">The sequence shown here is derived from an EMBL/GenBank/DDBJ whole genome shotgun (WGS) entry which is preliminary data.</text>
</comment>
<evidence type="ECO:0000313" key="3">
    <source>
        <dbReference type="Proteomes" id="UP000217199"/>
    </source>
</evidence>
<evidence type="ECO:0000313" key="2">
    <source>
        <dbReference type="EMBL" id="PAV22298.1"/>
    </source>
</evidence>
<sequence>MGLWPLFLKRTVVTSEIINGRYEDVSETLKDHPTLITLNPLVIAYEVLEDQPATTYLITDKLKMLFFTTQTQYMARAQHDGDRLTFHVKAGVGVTSTNYWICRRRESPETGVEVIEESHVEAPFFLIFYVTKTMKSSHRNLLARLKVKIENKHKQPIYNNTS</sequence>
<dbReference type="InParanoid" id="A0A286URS1"/>
<evidence type="ECO:0000259" key="1">
    <source>
        <dbReference type="Pfam" id="PF23155"/>
    </source>
</evidence>
<organism evidence="2 3">
    <name type="scientific">Pyrrhoderma noxium</name>
    <dbReference type="NCBI Taxonomy" id="2282107"/>
    <lineage>
        <taxon>Eukaryota</taxon>
        <taxon>Fungi</taxon>
        <taxon>Dikarya</taxon>
        <taxon>Basidiomycota</taxon>
        <taxon>Agaricomycotina</taxon>
        <taxon>Agaricomycetes</taxon>
        <taxon>Hymenochaetales</taxon>
        <taxon>Hymenochaetaceae</taxon>
        <taxon>Pyrrhoderma</taxon>
    </lineage>
</organism>
<gene>
    <name evidence="2" type="ORF">PNOK_0225500</name>
</gene>
<dbReference type="AlphaFoldDB" id="A0A286URS1"/>
<dbReference type="EMBL" id="NBII01000002">
    <property type="protein sequence ID" value="PAV22298.1"/>
    <property type="molecule type" value="Genomic_DNA"/>
</dbReference>
<name>A0A286URS1_9AGAM</name>
<dbReference type="Proteomes" id="UP000217199">
    <property type="component" value="Unassembled WGS sequence"/>
</dbReference>
<protein>
    <recommendedName>
        <fullName evidence="1">DUF7053 domain-containing protein</fullName>
    </recommendedName>
</protein>
<proteinExistence type="predicted"/>
<accession>A0A286URS1</accession>